<dbReference type="EMBL" id="BARS01048639">
    <property type="protein sequence ID" value="GAG38672.1"/>
    <property type="molecule type" value="Genomic_DNA"/>
</dbReference>
<comment type="caution">
    <text evidence="2">The sequence shown here is derived from an EMBL/GenBank/DDBJ whole genome shotgun (WGS) entry which is preliminary data.</text>
</comment>
<evidence type="ECO:0000256" key="1">
    <source>
        <dbReference type="SAM" id="MobiDB-lite"/>
    </source>
</evidence>
<dbReference type="AlphaFoldDB" id="X0XTM8"/>
<organism evidence="2">
    <name type="scientific">marine sediment metagenome</name>
    <dbReference type="NCBI Taxonomy" id="412755"/>
    <lineage>
        <taxon>unclassified sequences</taxon>
        <taxon>metagenomes</taxon>
        <taxon>ecological metagenomes</taxon>
    </lineage>
</organism>
<reference evidence="2" key="1">
    <citation type="journal article" date="2014" name="Front. Microbiol.">
        <title>High frequency of phylogenetically diverse reductive dehalogenase-homologous genes in deep subseafloor sedimentary metagenomes.</title>
        <authorList>
            <person name="Kawai M."/>
            <person name="Futagami T."/>
            <person name="Toyoda A."/>
            <person name="Takaki Y."/>
            <person name="Nishi S."/>
            <person name="Hori S."/>
            <person name="Arai W."/>
            <person name="Tsubouchi T."/>
            <person name="Morono Y."/>
            <person name="Uchiyama I."/>
            <person name="Ito T."/>
            <person name="Fujiyama A."/>
            <person name="Inagaki F."/>
            <person name="Takami H."/>
        </authorList>
    </citation>
    <scope>NUCLEOTIDE SEQUENCE</scope>
    <source>
        <strain evidence="2">Expedition CK06-06</strain>
    </source>
</reference>
<sequence length="157" mass="17155">RTQWSNRLMRDPKKMMGLKVPGDESVSVPSRHWFAMKLALWRSKAALDIAQRAAKDIVDACKHEPECAGKTNELEVCRPGCPDREIRLSALVVLNAARQFAPIVTKPADAPYYAPSREHFSEVLAALAAAQAELESIRGSAITTPPEPSAPALKEAP</sequence>
<proteinExistence type="predicted"/>
<feature type="region of interest" description="Disordered" evidence="1">
    <location>
        <begin position="1"/>
        <end position="21"/>
    </location>
</feature>
<feature type="region of interest" description="Disordered" evidence="1">
    <location>
        <begin position="138"/>
        <end position="157"/>
    </location>
</feature>
<accession>X0XTM8</accession>
<name>X0XTM8_9ZZZZ</name>
<gene>
    <name evidence="2" type="ORF">S01H1_72861</name>
</gene>
<protein>
    <submittedName>
        <fullName evidence="2">Uncharacterized protein</fullName>
    </submittedName>
</protein>
<feature type="non-terminal residue" evidence="2">
    <location>
        <position position="1"/>
    </location>
</feature>
<evidence type="ECO:0000313" key="2">
    <source>
        <dbReference type="EMBL" id="GAG38672.1"/>
    </source>
</evidence>